<dbReference type="PANTHER" id="PTHR43308:SF5">
    <property type="entry name" value="S-LAYER PROTEIN _ PEPTIDOGLYCAN ENDO-BETA-N-ACETYLGLUCOSAMINIDASE"/>
    <property type="match status" value="1"/>
</dbReference>
<feature type="transmembrane region" description="Helical" evidence="2">
    <location>
        <begin position="20"/>
        <end position="37"/>
    </location>
</feature>
<organism evidence="4 5">
    <name type="scientific">Limnofasciculus baicalensis BBK-W-15</name>
    <dbReference type="NCBI Taxonomy" id="2699891"/>
    <lineage>
        <taxon>Bacteria</taxon>
        <taxon>Bacillati</taxon>
        <taxon>Cyanobacteriota</taxon>
        <taxon>Cyanophyceae</taxon>
        <taxon>Coleofasciculales</taxon>
        <taxon>Coleofasciculaceae</taxon>
        <taxon>Limnofasciculus</taxon>
        <taxon>Limnofasciculus baicalensis</taxon>
    </lineage>
</organism>
<dbReference type="InterPro" id="IPR051465">
    <property type="entry name" value="Cell_Envelope_Struct_Comp"/>
</dbReference>
<dbReference type="AlphaFoldDB" id="A0AAE3KNB3"/>
<keyword evidence="5" id="KW-1185">Reference proteome</keyword>
<feature type="domain" description="SLH" evidence="3">
    <location>
        <begin position="219"/>
        <end position="278"/>
    </location>
</feature>
<feature type="domain" description="SLH" evidence="3">
    <location>
        <begin position="155"/>
        <end position="218"/>
    </location>
</feature>
<dbReference type="EMBL" id="JAMZMM010000174">
    <property type="protein sequence ID" value="MCP2730169.1"/>
    <property type="molecule type" value="Genomic_DNA"/>
</dbReference>
<sequence length="351" mass="38284">MSNVPPPDPNSSKLGMDEWIGIIVTFTVIGAILIPIINNKEKSFNLKQWGSASNSETKTQIKQLPTAETPTVTETPIVTATPIVTDTPTVTDTPSLKVTEIPSTKSPAPASLLPVAPKLPEATVNNTSNALRLNQPPSVATLETPTPQPTVTPTKTVKFTDVDDNLWARPYIDELVKRDIVNGFNDGTFRPNESINRAEFSALLKKAFNQKQTLEIPSFKDIKQDYWGLPVIHETAKNGFLRGYPDKTFRPTQPISRVQVLVALTSGLGLKNSNNSDQVLKKYQDGEQVPKYAIEKVSAATEAGIVVNYPNSKSLKPNQNATRAEVAALVYQALVKEGKAEAIPSEYVVKP</sequence>
<feature type="domain" description="SLH" evidence="3">
    <location>
        <begin position="280"/>
        <end position="344"/>
    </location>
</feature>
<gene>
    <name evidence="4" type="ORF">NJ959_17195</name>
</gene>
<dbReference type="PROSITE" id="PS51272">
    <property type="entry name" value="SLH"/>
    <property type="match status" value="3"/>
</dbReference>
<keyword evidence="2" id="KW-1133">Transmembrane helix</keyword>
<evidence type="ECO:0000259" key="3">
    <source>
        <dbReference type="PROSITE" id="PS51272"/>
    </source>
</evidence>
<dbReference type="PANTHER" id="PTHR43308">
    <property type="entry name" value="OUTER MEMBRANE PROTEIN ALPHA-RELATED"/>
    <property type="match status" value="1"/>
</dbReference>
<reference evidence="4" key="1">
    <citation type="submission" date="2022-06" db="EMBL/GenBank/DDBJ databases">
        <title>New cyanobacteria of genus Symplocastrum in benthos of Lake Baikal.</title>
        <authorList>
            <person name="Sorokovikova E."/>
            <person name="Tikhonova I."/>
            <person name="Krasnopeev A."/>
            <person name="Evseev P."/>
            <person name="Gladkikh A."/>
            <person name="Belykh O."/>
        </authorList>
    </citation>
    <scope>NUCLEOTIDE SEQUENCE</scope>
    <source>
        <strain evidence="4">BBK-W-15</strain>
    </source>
</reference>
<proteinExistence type="predicted"/>
<feature type="region of interest" description="Disordered" evidence="1">
    <location>
        <begin position="88"/>
        <end position="109"/>
    </location>
</feature>
<comment type="caution">
    <text evidence="4">The sequence shown here is derived from an EMBL/GenBank/DDBJ whole genome shotgun (WGS) entry which is preliminary data.</text>
</comment>
<feature type="compositionally biased region" description="Polar residues" evidence="1">
    <location>
        <begin position="51"/>
        <end position="63"/>
    </location>
</feature>
<keyword evidence="2" id="KW-0812">Transmembrane</keyword>
<keyword evidence="2" id="KW-0472">Membrane</keyword>
<dbReference type="InterPro" id="IPR001119">
    <property type="entry name" value="SLH_dom"/>
</dbReference>
<feature type="region of interest" description="Disordered" evidence="1">
    <location>
        <begin position="51"/>
        <end position="70"/>
    </location>
</feature>
<evidence type="ECO:0000256" key="2">
    <source>
        <dbReference type="SAM" id="Phobius"/>
    </source>
</evidence>
<name>A0AAE3KNB3_9CYAN</name>
<evidence type="ECO:0000313" key="5">
    <source>
        <dbReference type="Proteomes" id="UP001204953"/>
    </source>
</evidence>
<dbReference type="Proteomes" id="UP001204953">
    <property type="component" value="Unassembled WGS sequence"/>
</dbReference>
<accession>A0AAE3KNB3</accession>
<evidence type="ECO:0000313" key="4">
    <source>
        <dbReference type="EMBL" id="MCP2730169.1"/>
    </source>
</evidence>
<protein>
    <submittedName>
        <fullName evidence="4">S-layer homology domain-containing protein</fullName>
    </submittedName>
</protein>
<dbReference type="Pfam" id="PF00395">
    <property type="entry name" value="SLH"/>
    <property type="match status" value="3"/>
</dbReference>
<evidence type="ECO:0000256" key="1">
    <source>
        <dbReference type="SAM" id="MobiDB-lite"/>
    </source>
</evidence>
<dbReference type="RefSeq" id="WP_254012933.1">
    <property type="nucleotide sequence ID" value="NZ_JAMZMM010000174.1"/>
</dbReference>